<keyword evidence="4" id="KW-1185">Reference proteome</keyword>
<dbReference type="RefSeq" id="WP_200259760.1">
    <property type="nucleotide sequence ID" value="NZ_NRSH01000101.1"/>
</dbReference>
<reference evidence="3 4" key="1">
    <citation type="journal article" date="2020" name="Microorganisms">
        <title>Osmotic Adaptation and Compatible Solute Biosynthesis of Phototrophic Bacteria as Revealed from Genome Analyses.</title>
        <authorList>
            <person name="Imhoff J.F."/>
            <person name="Rahn T."/>
            <person name="Kunzel S."/>
            <person name="Keller A."/>
            <person name="Neulinger S.C."/>
        </authorList>
    </citation>
    <scope>NUCLEOTIDE SEQUENCE [LARGE SCALE GENOMIC DNA]</scope>
    <source>
        <strain evidence="3 4">DSM 15116</strain>
    </source>
</reference>
<dbReference type="Pfam" id="PF00582">
    <property type="entry name" value="Usp"/>
    <property type="match status" value="1"/>
</dbReference>
<proteinExistence type="inferred from homology"/>
<evidence type="ECO:0000313" key="3">
    <source>
        <dbReference type="EMBL" id="MBK1727123.1"/>
    </source>
</evidence>
<dbReference type="PANTHER" id="PTHR46268">
    <property type="entry name" value="STRESS RESPONSE PROTEIN NHAX"/>
    <property type="match status" value="1"/>
</dbReference>
<dbReference type="Proteomes" id="UP000738126">
    <property type="component" value="Unassembled WGS sequence"/>
</dbReference>
<dbReference type="SUPFAM" id="SSF52402">
    <property type="entry name" value="Adenine nucleotide alpha hydrolases-like"/>
    <property type="match status" value="1"/>
</dbReference>
<sequence>MSGIVVGMDGSAGAQRALQWALAEAALRACPVQAVYIIDRRYLDSDLGVLVAPSAAELEAEAGAILDRALEAAEVPEGVAVEKDVVHAERHGIVGTLIDRARPDAQLLVVGSRGHGGFAGLLLGSVSHQVLQHAPCPVVVVPHER</sequence>
<accession>A0ABS1E833</accession>
<protein>
    <submittedName>
        <fullName evidence="3">Universal stress protein UspA</fullName>
    </submittedName>
</protein>
<comment type="caution">
    <text evidence="3">The sequence shown here is derived from an EMBL/GenBank/DDBJ whole genome shotgun (WGS) entry which is preliminary data.</text>
</comment>
<dbReference type="InterPro" id="IPR014729">
    <property type="entry name" value="Rossmann-like_a/b/a_fold"/>
</dbReference>
<dbReference type="PRINTS" id="PR01438">
    <property type="entry name" value="UNVRSLSTRESS"/>
</dbReference>
<dbReference type="CDD" id="cd00293">
    <property type="entry name" value="USP-like"/>
    <property type="match status" value="1"/>
</dbReference>
<name>A0ABS1E833_9GAMM</name>
<evidence type="ECO:0000256" key="1">
    <source>
        <dbReference type="ARBA" id="ARBA00008791"/>
    </source>
</evidence>
<dbReference type="InterPro" id="IPR006015">
    <property type="entry name" value="Universal_stress_UspA"/>
</dbReference>
<comment type="similarity">
    <text evidence="1">Belongs to the universal stress protein A family.</text>
</comment>
<dbReference type="PANTHER" id="PTHR46268:SF6">
    <property type="entry name" value="UNIVERSAL STRESS PROTEIN UP12"/>
    <property type="match status" value="1"/>
</dbReference>
<feature type="domain" description="UspA" evidence="2">
    <location>
        <begin position="4"/>
        <end position="142"/>
    </location>
</feature>
<dbReference type="InterPro" id="IPR006016">
    <property type="entry name" value="UspA"/>
</dbReference>
<evidence type="ECO:0000313" key="4">
    <source>
        <dbReference type="Proteomes" id="UP000738126"/>
    </source>
</evidence>
<gene>
    <name evidence="3" type="ORF">CKO13_08845</name>
</gene>
<evidence type="ECO:0000259" key="2">
    <source>
        <dbReference type="Pfam" id="PF00582"/>
    </source>
</evidence>
<dbReference type="EMBL" id="NRSH01000101">
    <property type="protein sequence ID" value="MBK1727123.1"/>
    <property type="molecule type" value="Genomic_DNA"/>
</dbReference>
<organism evidence="3 4">
    <name type="scientific">Halorhodospira neutriphila</name>
    <dbReference type="NCBI Taxonomy" id="168379"/>
    <lineage>
        <taxon>Bacteria</taxon>
        <taxon>Pseudomonadati</taxon>
        <taxon>Pseudomonadota</taxon>
        <taxon>Gammaproteobacteria</taxon>
        <taxon>Chromatiales</taxon>
        <taxon>Ectothiorhodospiraceae</taxon>
        <taxon>Halorhodospira</taxon>
    </lineage>
</organism>
<dbReference type="Gene3D" id="3.40.50.620">
    <property type="entry name" value="HUPs"/>
    <property type="match status" value="1"/>
</dbReference>